<dbReference type="InterPro" id="IPR022000">
    <property type="entry name" value="Min27-like_integrase_DNA_bind"/>
</dbReference>
<dbReference type="PANTHER" id="PTHR30349:SF41">
    <property type="entry name" value="INTEGRASE_RECOMBINASE PROTEIN MJ0367-RELATED"/>
    <property type="match status" value="1"/>
</dbReference>
<proteinExistence type="inferred from homology"/>
<evidence type="ECO:0000256" key="1">
    <source>
        <dbReference type="ARBA" id="ARBA00008857"/>
    </source>
</evidence>
<dbReference type="InterPro" id="IPR013762">
    <property type="entry name" value="Integrase-like_cat_sf"/>
</dbReference>
<reference evidence="9" key="1">
    <citation type="submission" date="2017-05" db="EMBL/GenBank/DDBJ databases">
        <title>Complete and WGS of Bordetella genogroups.</title>
        <authorList>
            <person name="Spilker T."/>
            <person name="Lipuma J."/>
        </authorList>
    </citation>
    <scope>NUCLEOTIDE SEQUENCE [LARGE SCALE GENOMIC DNA]</scope>
    <source>
        <strain evidence="9">AU8856</strain>
    </source>
</reference>
<dbReference type="Gene3D" id="1.10.443.10">
    <property type="entry name" value="Intergrase catalytic core"/>
    <property type="match status" value="1"/>
</dbReference>
<evidence type="ECO:0000259" key="7">
    <source>
        <dbReference type="PROSITE" id="PS51900"/>
    </source>
</evidence>
<dbReference type="InterPro" id="IPR011010">
    <property type="entry name" value="DNA_brk_join_enz"/>
</dbReference>
<keyword evidence="2" id="KW-0229">DNA integration</keyword>
<dbReference type="AlphaFoldDB" id="A0A261UI40"/>
<evidence type="ECO:0000256" key="2">
    <source>
        <dbReference type="ARBA" id="ARBA00022908"/>
    </source>
</evidence>
<gene>
    <name evidence="8" type="ORF">CAL28_20150</name>
</gene>
<dbReference type="Gene3D" id="1.10.150.130">
    <property type="match status" value="1"/>
</dbReference>
<protein>
    <submittedName>
        <fullName evidence="8">Integrase</fullName>
    </submittedName>
</protein>
<evidence type="ECO:0000313" key="8">
    <source>
        <dbReference type="EMBL" id="OZI61596.1"/>
    </source>
</evidence>
<dbReference type="Proteomes" id="UP000215767">
    <property type="component" value="Unassembled WGS sequence"/>
</dbReference>
<dbReference type="SUPFAM" id="SSF56349">
    <property type="entry name" value="DNA breaking-rejoining enzymes"/>
    <property type="match status" value="1"/>
</dbReference>
<comment type="caution">
    <text evidence="8">The sequence shown here is derived from an EMBL/GenBank/DDBJ whole genome shotgun (WGS) entry which is preliminary data.</text>
</comment>
<keyword evidence="9" id="KW-1185">Reference proteome</keyword>
<evidence type="ECO:0000259" key="6">
    <source>
        <dbReference type="PROSITE" id="PS51898"/>
    </source>
</evidence>
<evidence type="ECO:0000256" key="5">
    <source>
        <dbReference type="PROSITE-ProRule" id="PRU01248"/>
    </source>
</evidence>
<dbReference type="Pfam" id="PF12167">
    <property type="entry name" value="Arm-DNA-bind_2"/>
    <property type="match status" value="1"/>
</dbReference>
<dbReference type="OrthoDB" id="5391994at2"/>
<name>A0A261UI40_9BORD</name>
<accession>A0A261UI40</accession>
<organism evidence="8 9">
    <name type="scientific">Bordetella genomosp. 11</name>
    <dbReference type="NCBI Taxonomy" id="1416808"/>
    <lineage>
        <taxon>Bacteria</taxon>
        <taxon>Pseudomonadati</taxon>
        <taxon>Pseudomonadota</taxon>
        <taxon>Betaproteobacteria</taxon>
        <taxon>Burkholderiales</taxon>
        <taxon>Alcaligenaceae</taxon>
        <taxon>Bordetella</taxon>
    </lineage>
</organism>
<evidence type="ECO:0000256" key="4">
    <source>
        <dbReference type="ARBA" id="ARBA00023172"/>
    </source>
</evidence>
<dbReference type="GO" id="GO:0015074">
    <property type="term" value="P:DNA integration"/>
    <property type="evidence" value="ECO:0007669"/>
    <property type="project" value="UniProtKB-KW"/>
</dbReference>
<dbReference type="PANTHER" id="PTHR30349">
    <property type="entry name" value="PHAGE INTEGRASE-RELATED"/>
    <property type="match status" value="1"/>
</dbReference>
<keyword evidence="3 5" id="KW-0238">DNA-binding</keyword>
<keyword evidence="4" id="KW-0233">DNA recombination</keyword>
<dbReference type="PROSITE" id="PS51898">
    <property type="entry name" value="TYR_RECOMBINASE"/>
    <property type="match status" value="1"/>
</dbReference>
<dbReference type="InterPro" id="IPR050090">
    <property type="entry name" value="Tyrosine_recombinase_XerCD"/>
</dbReference>
<dbReference type="Pfam" id="PF00589">
    <property type="entry name" value="Phage_integrase"/>
    <property type="match status" value="1"/>
</dbReference>
<feature type="domain" description="Core-binding (CB)" evidence="7">
    <location>
        <begin position="101"/>
        <end position="181"/>
    </location>
</feature>
<dbReference type="CDD" id="cd01189">
    <property type="entry name" value="INT_ICEBs1_C_like"/>
    <property type="match status" value="1"/>
</dbReference>
<sequence>MGRNESARPETPRGVTYRETAEGTRVQIAFSYKGEQCRELLPLAKITKAYIEYAAGLRAEIRRKITDGVFSYRAYFPDSPMAAKMEPDPSTVAGAPLLLGKLLRAQLALYEKQAENGSISHSTLLGYTKAIKHYLLPRWGETPLGQLAPADLRAWIAGMGVTGKTVRNRLTPLRSVLDDAVNDELLESNPLDRIALGKLIKQTAKKSDYEVDPFDVDEVEALLRAARADERPMIAFWFECGLRPGEMIAMAWESADWVHGRVRIADNEVTGIKDGKVTQVRKTPKTAAGYRDVDLSPRALEALQAQKAYTFLAGGRIWHDPRKGKPWENDAQVRKALWQPLCKRAGVRYRNPYQMRHTYASTRLTAGANPWYIAAQLGHADVEMVFKIYGKFIPKNFQRAGAFTPVSHQDDAALETGTLKR</sequence>
<evidence type="ECO:0000313" key="9">
    <source>
        <dbReference type="Proteomes" id="UP000215767"/>
    </source>
</evidence>
<dbReference type="GO" id="GO:0003677">
    <property type="term" value="F:DNA binding"/>
    <property type="evidence" value="ECO:0007669"/>
    <property type="project" value="UniProtKB-UniRule"/>
</dbReference>
<dbReference type="InterPro" id="IPR002104">
    <property type="entry name" value="Integrase_catalytic"/>
</dbReference>
<dbReference type="InterPro" id="IPR044068">
    <property type="entry name" value="CB"/>
</dbReference>
<feature type="domain" description="Tyr recombinase" evidence="6">
    <location>
        <begin position="209"/>
        <end position="402"/>
    </location>
</feature>
<evidence type="ECO:0000256" key="3">
    <source>
        <dbReference type="ARBA" id="ARBA00023125"/>
    </source>
</evidence>
<dbReference type="GO" id="GO:0006310">
    <property type="term" value="P:DNA recombination"/>
    <property type="evidence" value="ECO:0007669"/>
    <property type="project" value="UniProtKB-KW"/>
</dbReference>
<comment type="similarity">
    <text evidence="1">Belongs to the 'phage' integrase family.</text>
</comment>
<dbReference type="PROSITE" id="PS51900">
    <property type="entry name" value="CB"/>
    <property type="match status" value="1"/>
</dbReference>
<dbReference type="InterPro" id="IPR010998">
    <property type="entry name" value="Integrase_recombinase_N"/>
</dbReference>
<dbReference type="EMBL" id="NEVS01000004">
    <property type="protein sequence ID" value="OZI61596.1"/>
    <property type="molecule type" value="Genomic_DNA"/>
</dbReference>